<dbReference type="InterPro" id="IPR024515">
    <property type="entry name" value="DUF3397"/>
</dbReference>
<dbReference type="STRING" id="1122152.GCA_000425905_00142"/>
<feature type="transmembrane region" description="Helical" evidence="1">
    <location>
        <begin position="88"/>
        <end position="108"/>
    </location>
</feature>
<keyword evidence="3" id="KW-1185">Reference proteome</keyword>
<organism evidence="2 3">
    <name type="scientific">Lactobacillus psittaci DSM 15354</name>
    <dbReference type="NCBI Taxonomy" id="1122152"/>
    <lineage>
        <taxon>Bacteria</taxon>
        <taxon>Bacillati</taxon>
        <taxon>Bacillota</taxon>
        <taxon>Bacilli</taxon>
        <taxon>Lactobacillales</taxon>
        <taxon>Lactobacillaceae</taxon>
        <taxon>Lactobacillus</taxon>
    </lineage>
</organism>
<reference evidence="2 3" key="1">
    <citation type="journal article" date="2015" name="Genome Announc.">
        <title>Expanding the biotechnology potential of lactobacilli through comparative genomics of 213 strains and associated genera.</title>
        <authorList>
            <person name="Sun Z."/>
            <person name="Harris H.M."/>
            <person name="McCann A."/>
            <person name="Guo C."/>
            <person name="Argimon S."/>
            <person name="Zhang W."/>
            <person name="Yang X."/>
            <person name="Jeffery I.B."/>
            <person name="Cooney J.C."/>
            <person name="Kagawa T.F."/>
            <person name="Liu W."/>
            <person name="Song Y."/>
            <person name="Salvetti E."/>
            <person name="Wrobel A."/>
            <person name="Rasinkangas P."/>
            <person name="Parkhill J."/>
            <person name="Rea M.C."/>
            <person name="O'Sullivan O."/>
            <person name="Ritari J."/>
            <person name="Douillard F.P."/>
            <person name="Paul Ross R."/>
            <person name="Yang R."/>
            <person name="Briner A.E."/>
            <person name="Felis G.E."/>
            <person name="de Vos W.M."/>
            <person name="Barrangou R."/>
            <person name="Klaenhammer T.R."/>
            <person name="Caufield P.W."/>
            <person name="Cui Y."/>
            <person name="Zhang H."/>
            <person name="O'Toole P.W."/>
        </authorList>
    </citation>
    <scope>NUCLEOTIDE SEQUENCE [LARGE SCALE GENOMIC DNA]</scope>
    <source>
        <strain evidence="2 3">DSM 15354</strain>
    </source>
</reference>
<dbReference type="Pfam" id="PF11877">
    <property type="entry name" value="DUF3397"/>
    <property type="match status" value="1"/>
</dbReference>
<evidence type="ECO:0000313" key="2">
    <source>
        <dbReference type="EMBL" id="KRL63464.1"/>
    </source>
</evidence>
<evidence type="ECO:0000313" key="3">
    <source>
        <dbReference type="Proteomes" id="UP000051931"/>
    </source>
</evidence>
<dbReference type="RefSeq" id="WP_027825446.1">
    <property type="nucleotide sequence ID" value="NZ_AZFB01000003.1"/>
</dbReference>
<proteinExistence type="predicted"/>
<gene>
    <name evidence="2" type="ORF">FC23_GL000706</name>
</gene>
<keyword evidence="1" id="KW-0472">Membrane</keyword>
<dbReference type="Proteomes" id="UP000051931">
    <property type="component" value="Unassembled WGS sequence"/>
</dbReference>
<comment type="caution">
    <text evidence="2">The sequence shown here is derived from an EMBL/GenBank/DDBJ whole genome shotgun (WGS) entry which is preliminary data.</text>
</comment>
<protein>
    <submittedName>
        <fullName evidence="2">Uncharacterized protein</fullName>
    </submittedName>
</protein>
<keyword evidence="1" id="KW-0812">Transmembrane</keyword>
<dbReference type="PATRIC" id="fig|1122152.4.peg.719"/>
<name>A0A0R1SBL5_9LACO</name>
<dbReference type="OrthoDB" id="2325655at2"/>
<keyword evidence="1" id="KW-1133">Transmembrane helix</keyword>
<accession>A0A0R1SBL5</accession>
<dbReference type="EMBL" id="AZFB01000003">
    <property type="protein sequence ID" value="KRL63464.1"/>
    <property type="molecule type" value="Genomic_DNA"/>
</dbReference>
<feature type="transmembrane region" description="Helical" evidence="1">
    <location>
        <begin position="58"/>
        <end position="76"/>
    </location>
</feature>
<evidence type="ECO:0000256" key="1">
    <source>
        <dbReference type="SAM" id="Phobius"/>
    </source>
</evidence>
<sequence>MLIIILAPILGLLLAMLLTQLFPKAMFKGYDVLPFFLIFACEAIARQGHRPSFLPYGFLFYFIGVIIISLHIAVINKNLSLSKTFRKLWNFLVVCSVFWYVGLLFITLI</sequence>
<dbReference type="AlphaFoldDB" id="A0A0R1SBL5"/>